<keyword evidence="3" id="KW-1185">Reference proteome</keyword>
<keyword evidence="1" id="KW-1133">Transmembrane helix</keyword>
<feature type="transmembrane region" description="Helical" evidence="1">
    <location>
        <begin position="6"/>
        <end position="23"/>
    </location>
</feature>
<name>A0A150L7J0_9BACI</name>
<protein>
    <submittedName>
        <fullName evidence="2">Uncharacterized protein</fullName>
    </submittedName>
</protein>
<reference evidence="2 3" key="1">
    <citation type="submission" date="2016-01" db="EMBL/GenBank/DDBJ databases">
        <title>Genome Sequences of Twelve Sporeforming Bacillus Species Isolated from Foods.</title>
        <authorList>
            <person name="Berendsen E.M."/>
            <person name="Wells-Bennik M.H."/>
            <person name="Krawcyk A.O."/>
            <person name="De Jong A."/>
            <person name="Holsappel S."/>
            <person name="Eijlander R.T."/>
            <person name="Kuipers O.P."/>
        </authorList>
    </citation>
    <scope>NUCLEOTIDE SEQUENCE [LARGE SCALE GENOMIC DNA]</scope>
    <source>
        <strain evidence="2 3">B4102</strain>
    </source>
</reference>
<gene>
    <name evidence="2" type="ORF">B4102_2851</name>
</gene>
<comment type="caution">
    <text evidence="2">The sequence shown here is derived from an EMBL/GenBank/DDBJ whole genome shotgun (WGS) entry which is preliminary data.</text>
</comment>
<keyword evidence="1" id="KW-0472">Membrane</keyword>
<evidence type="ECO:0000256" key="1">
    <source>
        <dbReference type="SAM" id="Phobius"/>
    </source>
</evidence>
<dbReference type="Proteomes" id="UP000075666">
    <property type="component" value="Unassembled WGS sequence"/>
</dbReference>
<dbReference type="EMBL" id="LQYN01000033">
    <property type="protein sequence ID" value="KYD08278.1"/>
    <property type="molecule type" value="Genomic_DNA"/>
</dbReference>
<sequence>MDFIVFLPIILLPYVGILILDISHEKSINIKLLESTFRIL</sequence>
<evidence type="ECO:0000313" key="2">
    <source>
        <dbReference type="EMBL" id="KYD08278.1"/>
    </source>
</evidence>
<accession>A0A150L7J0</accession>
<dbReference type="PATRIC" id="fig|46224.3.peg.2431"/>
<keyword evidence="1" id="KW-0812">Transmembrane</keyword>
<dbReference type="STRING" id="46224.B4102_2851"/>
<evidence type="ECO:0000313" key="3">
    <source>
        <dbReference type="Proteomes" id="UP000075666"/>
    </source>
</evidence>
<proteinExistence type="predicted"/>
<organism evidence="2 3">
    <name type="scientific">Heyndrickxia sporothermodurans</name>
    <dbReference type="NCBI Taxonomy" id="46224"/>
    <lineage>
        <taxon>Bacteria</taxon>
        <taxon>Bacillati</taxon>
        <taxon>Bacillota</taxon>
        <taxon>Bacilli</taxon>
        <taxon>Bacillales</taxon>
        <taxon>Bacillaceae</taxon>
        <taxon>Heyndrickxia</taxon>
    </lineage>
</organism>
<dbReference type="AlphaFoldDB" id="A0A150L7J0"/>